<dbReference type="NCBIfam" id="NF006416">
    <property type="entry name" value="PRK08664.1"/>
    <property type="match status" value="1"/>
</dbReference>
<dbReference type="InterPro" id="IPR005676">
    <property type="entry name" value="Asp_semi-ald_DH_pep-lack"/>
</dbReference>
<dbReference type="InterPro" id="IPR051823">
    <property type="entry name" value="ASADH-related"/>
</dbReference>
<keyword evidence="6" id="KW-0486">Methionine biosynthesis</keyword>
<dbReference type="GO" id="GO:0009088">
    <property type="term" value="P:threonine biosynthetic process"/>
    <property type="evidence" value="ECO:0007669"/>
    <property type="project" value="UniProtKB-KW"/>
</dbReference>
<comment type="caution">
    <text evidence="9">The sequence shown here is derived from an EMBL/GenBank/DDBJ whole genome shotgun (WGS) entry which is preliminary data.</text>
</comment>
<name>A0A7V2F6J8_RHOMR</name>
<dbReference type="InterPro" id="IPR012280">
    <property type="entry name" value="Semialdhyde_DH_dimer_dom"/>
</dbReference>
<dbReference type="SUPFAM" id="SSF51735">
    <property type="entry name" value="NAD(P)-binding Rossmann-fold domains"/>
    <property type="match status" value="1"/>
</dbReference>
<dbReference type="GO" id="GO:0009086">
    <property type="term" value="P:methionine biosynthetic process"/>
    <property type="evidence" value="ECO:0007669"/>
    <property type="project" value="UniProtKB-KW"/>
</dbReference>
<dbReference type="CDD" id="cd02315">
    <property type="entry name" value="ScASADH_like_N"/>
    <property type="match status" value="1"/>
</dbReference>
<dbReference type="AlphaFoldDB" id="A0A7V2F6J8"/>
<reference evidence="9" key="1">
    <citation type="journal article" date="2020" name="mSystems">
        <title>Genome- and Community-Level Interaction Insights into Carbon Utilization and Element Cycling Functions of Hydrothermarchaeota in Hydrothermal Sediment.</title>
        <authorList>
            <person name="Zhou Z."/>
            <person name="Liu Y."/>
            <person name="Xu W."/>
            <person name="Pan J."/>
            <person name="Luo Z.H."/>
            <person name="Li M."/>
        </authorList>
    </citation>
    <scope>NUCLEOTIDE SEQUENCE [LARGE SCALE GENOMIC DNA]</scope>
    <source>
        <strain evidence="9">SpSt-143</strain>
    </source>
</reference>
<feature type="active site" description="Acyl-thioester intermediate" evidence="7">
    <location>
        <position position="149"/>
    </location>
</feature>
<dbReference type="GO" id="GO:0050661">
    <property type="term" value="F:NADP binding"/>
    <property type="evidence" value="ECO:0007669"/>
    <property type="project" value="InterPro"/>
</dbReference>
<dbReference type="SUPFAM" id="SSF55347">
    <property type="entry name" value="Glyceraldehyde-3-phosphate dehydrogenase-like, C-terminal domain"/>
    <property type="match status" value="1"/>
</dbReference>
<feature type="active site" description="Proton acceptor" evidence="7">
    <location>
        <position position="242"/>
    </location>
</feature>
<evidence type="ECO:0000256" key="2">
    <source>
        <dbReference type="ARBA" id="ARBA00022605"/>
    </source>
</evidence>
<proteinExistence type="inferred from homology"/>
<dbReference type="Pfam" id="PF02774">
    <property type="entry name" value="Semialdhyde_dhC"/>
    <property type="match status" value="1"/>
</dbReference>
<evidence type="ECO:0000256" key="7">
    <source>
        <dbReference type="PIRSR" id="PIRSR000148-1"/>
    </source>
</evidence>
<accession>A0A7V2F6J8</accession>
<dbReference type="FunFam" id="3.30.360.10:FF:000016">
    <property type="entry name" value="Probable aspartate-semialdehyde dehydrogenase"/>
    <property type="match status" value="1"/>
</dbReference>
<feature type="domain" description="Semialdehyde dehydrogenase NAD-binding" evidence="8">
    <location>
        <begin position="7"/>
        <end position="131"/>
    </location>
</feature>
<dbReference type="InterPro" id="IPR000534">
    <property type="entry name" value="Semialdehyde_DH_NAD-bd"/>
</dbReference>
<dbReference type="GO" id="GO:0046983">
    <property type="term" value="F:protein dimerization activity"/>
    <property type="evidence" value="ECO:0007669"/>
    <property type="project" value="InterPro"/>
</dbReference>
<keyword evidence="2" id="KW-0028">Amino-acid biosynthesis</keyword>
<evidence type="ECO:0000256" key="6">
    <source>
        <dbReference type="ARBA" id="ARBA00023167"/>
    </source>
</evidence>
<evidence type="ECO:0000313" key="9">
    <source>
        <dbReference type="EMBL" id="HER96441.1"/>
    </source>
</evidence>
<dbReference type="CDD" id="cd18130">
    <property type="entry name" value="ASADH_C_arch_fung_like"/>
    <property type="match status" value="1"/>
</dbReference>
<sequence length="360" mass="38834">MTAPKFRVGILGATGAVGQKFVELLADHPWFEITVLAASDRSSGKPYREAAHWIGSRPIPPQVAEQEVVPISTELDCDFVFSGLSADVAGEIELMLAEAGYPVISNARNYRMREDVPLLIPEINPTHTALIERQPWKANGGFIVTNPNCSTVGLVCALYPLIQAFGVEQVHVTTLQALSGAGYPGVPSLDATANVIPFISGEEEKMATEPRKILGRLVDGRVEPAALRISAQCNRVPVLEGHLECISVKLSQPASAETVRDVLAAFRSPIADLGLPTAPERLLQVFDEPHFPQPRRHAELGRGMTVSVGRIRPCEVFDVKFVALVHNTIRGAAGGAVLNAELLVRQGYLKPRRAPVVAEA</sequence>
<dbReference type="InterPro" id="IPR036291">
    <property type="entry name" value="NAD(P)-bd_dom_sf"/>
</dbReference>
<dbReference type="PANTHER" id="PTHR46718">
    <property type="entry name" value="ASPARTATE-SEMIALDEHYDE DEHYDROGENASE"/>
    <property type="match status" value="1"/>
</dbReference>
<dbReference type="SMART" id="SM00859">
    <property type="entry name" value="Semialdhyde_dh"/>
    <property type="match status" value="1"/>
</dbReference>
<dbReference type="EMBL" id="DSGB01000005">
    <property type="protein sequence ID" value="HER96441.1"/>
    <property type="molecule type" value="Genomic_DNA"/>
</dbReference>
<dbReference type="GO" id="GO:0004073">
    <property type="term" value="F:aspartate-semialdehyde dehydrogenase activity"/>
    <property type="evidence" value="ECO:0007669"/>
    <property type="project" value="UniProtKB-EC"/>
</dbReference>
<dbReference type="NCBIfam" id="TIGR00978">
    <property type="entry name" value="asd_EA"/>
    <property type="match status" value="1"/>
</dbReference>
<gene>
    <name evidence="9" type="primary">asd</name>
    <name evidence="9" type="ORF">ENO59_07990</name>
</gene>
<evidence type="ECO:0000259" key="8">
    <source>
        <dbReference type="SMART" id="SM00859"/>
    </source>
</evidence>
<evidence type="ECO:0000256" key="4">
    <source>
        <dbReference type="ARBA" id="ARBA00022857"/>
    </source>
</evidence>
<evidence type="ECO:0000256" key="5">
    <source>
        <dbReference type="ARBA" id="ARBA00023002"/>
    </source>
</evidence>
<evidence type="ECO:0000256" key="3">
    <source>
        <dbReference type="ARBA" id="ARBA00022697"/>
    </source>
</evidence>
<dbReference type="GO" id="GO:0051287">
    <property type="term" value="F:NAD binding"/>
    <property type="evidence" value="ECO:0007669"/>
    <property type="project" value="InterPro"/>
</dbReference>
<keyword evidence="3" id="KW-0791">Threonine biosynthesis</keyword>
<protein>
    <submittedName>
        <fullName evidence="9">Aspartate-semialdehyde dehydrogenase</fullName>
        <ecNumber evidence="9">1.2.1.11</ecNumber>
    </submittedName>
</protein>
<dbReference type="Gene3D" id="3.30.360.10">
    <property type="entry name" value="Dihydrodipicolinate Reductase, domain 2"/>
    <property type="match status" value="1"/>
</dbReference>
<dbReference type="EC" id="1.2.1.11" evidence="9"/>
<evidence type="ECO:0000256" key="1">
    <source>
        <dbReference type="ARBA" id="ARBA00010584"/>
    </source>
</evidence>
<comment type="similarity">
    <text evidence="1">Belongs to the aspartate-semialdehyde dehydrogenase family.</text>
</comment>
<organism evidence="9">
    <name type="scientific">Rhodothermus marinus</name>
    <name type="common">Rhodothermus obamensis</name>
    <dbReference type="NCBI Taxonomy" id="29549"/>
    <lineage>
        <taxon>Bacteria</taxon>
        <taxon>Pseudomonadati</taxon>
        <taxon>Rhodothermota</taxon>
        <taxon>Rhodothermia</taxon>
        <taxon>Rhodothermales</taxon>
        <taxon>Rhodothermaceae</taxon>
        <taxon>Rhodothermus</taxon>
    </lineage>
</organism>
<dbReference type="PIRSF" id="PIRSF000148">
    <property type="entry name" value="ASA_dh"/>
    <property type="match status" value="1"/>
</dbReference>
<dbReference type="Pfam" id="PF01118">
    <property type="entry name" value="Semialdhyde_dh"/>
    <property type="match status" value="1"/>
</dbReference>
<dbReference type="PANTHER" id="PTHR46718:SF1">
    <property type="entry name" value="ASPARTATE-SEMIALDEHYDE DEHYDROGENASE"/>
    <property type="match status" value="1"/>
</dbReference>
<keyword evidence="5 9" id="KW-0560">Oxidoreductase</keyword>
<keyword evidence="4" id="KW-0521">NADP</keyword>
<dbReference type="Gene3D" id="3.40.50.720">
    <property type="entry name" value="NAD(P)-binding Rossmann-like Domain"/>
    <property type="match status" value="1"/>
</dbReference>